<dbReference type="RefSeq" id="XP_001328413.1">
    <property type="nucleotide sequence ID" value="XM_001328378.1"/>
</dbReference>
<reference evidence="2" key="1">
    <citation type="submission" date="2006-10" db="EMBL/GenBank/DDBJ databases">
        <authorList>
            <person name="Amadeo P."/>
            <person name="Zhao Q."/>
            <person name="Wortman J."/>
            <person name="Fraser-Liggett C."/>
            <person name="Carlton J."/>
        </authorList>
    </citation>
    <scope>NUCLEOTIDE SEQUENCE</scope>
    <source>
        <strain evidence="2">G3</strain>
    </source>
</reference>
<protein>
    <submittedName>
        <fullName evidence="2">Uncharacterized protein</fullName>
    </submittedName>
</protein>
<keyword evidence="1" id="KW-1133">Transmembrane helix</keyword>
<dbReference type="VEuPathDB" id="TrichDB:TVAGG3_1037650"/>
<keyword evidence="1" id="KW-0472">Membrane</keyword>
<sequence length="467" mass="54529">MFDAPDNEGKQSNNSNFMPYTFVIGAVLAVLFYLVDPGSPSPPFYEPINTVDCTEVDLANFTNDDGKIYMSLTYHESIEFIPEYLPHFIHGDFYNRRLTYNYTGINIDNITMDHSFVNFSLYLPMAAEGTFHINCGQKQIAKYDLNLSYIRNFNYKYSTIAFPYGKPNHFRNICYIEEKTPFFIDTIENFNLTNISNYFLNFTYFQCPFKHFAEHFKSNKVKGGVIFLSDFNMHPWKQLLFNYNPISEAFSMMNAIDSGEIQFVYLQEPSAMTKKLLKPFGNRPMEFYTNNTCYENVFVPKMKTNISFSEDQRLINECINSNFSNFRQRMKINPMIENVIVTTEKFESFAKEYFPNYTISKINYITPVQEASSIASTAKIFISDHISTLVHTIFMNEGSVVVDLTPPEYSCNRWLDKYSKNVPAKIYSYSKTDECFCGDWECYPEWSMQSNYTIDFEKVAKDVKELL</sequence>
<accession>A2DTP3</accession>
<name>A2DTP3_TRIV3</name>
<dbReference type="EMBL" id="DS113245">
    <property type="protein sequence ID" value="EAY16190.1"/>
    <property type="molecule type" value="Genomic_DNA"/>
</dbReference>
<feature type="transmembrane region" description="Helical" evidence="1">
    <location>
        <begin position="17"/>
        <end position="35"/>
    </location>
</feature>
<dbReference type="AlphaFoldDB" id="A2DTP3"/>
<reference evidence="2" key="2">
    <citation type="journal article" date="2007" name="Science">
        <title>Draft genome sequence of the sexually transmitted pathogen Trichomonas vaginalis.</title>
        <authorList>
            <person name="Carlton J.M."/>
            <person name="Hirt R.P."/>
            <person name="Silva J.C."/>
            <person name="Delcher A.L."/>
            <person name="Schatz M."/>
            <person name="Zhao Q."/>
            <person name="Wortman J.R."/>
            <person name="Bidwell S.L."/>
            <person name="Alsmark U.C.M."/>
            <person name="Besteiro S."/>
            <person name="Sicheritz-Ponten T."/>
            <person name="Noel C.J."/>
            <person name="Dacks J.B."/>
            <person name="Foster P.G."/>
            <person name="Simillion C."/>
            <person name="Van de Peer Y."/>
            <person name="Miranda-Saavedra D."/>
            <person name="Barton G.J."/>
            <person name="Westrop G.D."/>
            <person name="Mueller S."/>
            <person name="Dessi D."/>
            <person name="Fiori P.L."/>
            <person name="Ren Q."/>
            <person name="Paulsen I."/>
            <person name="Zhang H."/>
            <person name="Bastida-Corcuera F.D."/>
            <person name="Simoes-Barbosa A."/>
            <person name="Brown M.T."/>
            <person name="Hayes R.D."/>
            <person name="Mukherjee M."/>
            <person name="Okumura C.Y."/>
            <person name="Schneider R."/>
            <person name="Smith A.J."/>
            <person name="Vanacova S."/>
            <person name="Villalvazo M."/>
            <person name="Haas B.J."/>
            <person name="Pertea M."/>
            <person name="Feldblyum T.V."/>
            <person name="Utterback T.R."/>
            <person name="Shu C.L."/>
            <person name="Osoegawa K."/>
            <person name="de Jong P.J."/>
            <person name="Hrdy I."/>
            <person name="Horvathova L."/>
            <person name="Zubacova Z."/>
            <person name="Dolezal P."/>
            <person name="Malik S.B."/>
            <person name="Logsdon J.M. Jr."/>
            <person name="Henze K."/>
            <person name="Gupta A."/>
            <person name="Wang C.C."/>
            <person name="Dunne R.L."/>
            <person name="Upcroft J.A."/>
            <person name="Upcroft P."/>
            <person name="White O."/>
            <person name="Salzberg S.L."/>
            <person name="Tang P."/>
            <person name="Chiu C.-H."/>
            <person name="Lee Y.-S."/>
            <person name="Embley T.M."/>
            <person name="Coombs G.H."/>
            <person name="Mottram J.C."/>
            <person name="Tachezy J."/>
            <person name="Fraser-Liggett C.M."/>
            <person name="Johnson P.J."/>
        </authorList>
    </citation>
    <scope>NUCLEOTIDE SEQUENCE [LARGE SCALE GENOMIC DNA]</scope>
    <source>
        <strain evidence="2">G3</strain>
    </source>
</reference>
<dbReference type="Proteomes" id="UP000001542">
    <property type="component" value="Unassembled WGS sequence"/>
</dbReference>
<evidence type="ECO:0000313" key="3">
    <source>
        <dbReference type="Proteomes" id="UP000001542"/>
    </source>
</evidence>
<proteinExistence type="predicted"/>
<evidence type="ECO:0000256" key="1">
    <source>
        <dbReference type="SAM" id="Phobius"/>
    </source>
</evidence>
<keyword evidence="1" id="KW-0812">Transmembrane</keyword>
<dbReference type="VEuPathDB" id="TrichDB:TVAG_340840"/>
<gene>
    <name evidence="2" type="ORF">TVAG_340840</name>
</gene>
<organism evidence="2 3">
    <name type="scientific">Trichomonas vaginalis (strain ATCC PRA-98 / G3)</name>
    <dbReference type="NCBI Taxonomy" id="412133"/>
    <lineage>
        <taxon>Eukaryota</taxon>
        <taxon>Metamonada</taxon>
        <taxon>Parabasalia</taxon>
        <taxon>Trichomonadida</taxon>
        <taxon>Trichomonadidae</taxon>
        <taxon>Trichomonas</taxon>
    </lineage>
</organism>
<dbReference type="InParanoid" id="A2DTP3"/>
<dbReference type="KEGG" id="tva:4774198"/>
<evidence type="ECO:0000313" key="2">
    <source>
        <dbReference type="EMBL" id="EAY16190.1"/>
    </source>
</evidence>
<keyword evidence="3" id="KW-1185">Reference proteome</keyword>